<sequence length="76" mass="9166">MLTHFQFKTLKDNWIRKEWKISFFYKGKHCSGIYAQDGTIHWKSKPSEADLKKVEMEVHDLMLYHIYEDHHPGSQT</sequence>
<dbReference type="PIRSF" id="PIRSF037692">
    <property type="entry name" value="UCP037692"/>
    <property type="match status" value="1"/>
</dbReference>
<dbReference type="InterPro" id="IPR017263">
    <property type="entry name" value="UCP037692"/>
</dbReference>
<reference evidence="1 2" key="1">
    <citation type="submission" date="2020-06" db="EMBL/GenBank/DDBJ databases">
        <title>Genomic analysis of Salicibibacter sp. NKC5-3.</title>
        <authorList>
            <person name="Oh Y.J."/>
        </authorList>
    </citation>
    <scope>NUCLEOTIDE SEQUENCE [LARGE SCALE GENOMIC DNA]</scope>
    <source>
        <strain evidence="1 2">NKC5-3</strain>
    </source>
</reference>
<dbReference type="Pfam" id="PF17277">
    <property type="entry name" value="DUF5342"/>
    <property type="match status" value="1"/>
</dbReference>
<dbReference type="KEGG" id="scia:HUG15_08570"/>
<proteinExistence type="predicted"/>
<accession>A0A7T6Z3B2</accession>
<dbReference type="AlphaFoldDB" id="A0A7T6Z3B2"/>
<name>A0A7T6Z3B2_9BACI</name>
<gene>
    <name evidence="1" type="ORF">HUG15_08570</name>
</gene>
<protein>
    <submittedName>
        <fullName evidence="1">DUF5342 family protein</fullName>
    </submittedName>
</protein>
<evidence type="ECO:0000313" key="2">
    <source>
        <dbReference type="Proteomes" id="UP000595823"/>
    </source>
</evidence>
<dbReference type="RefSeq" id="WP_200128248.1">
    <property type="nucleotide sequence ID" value="NZ_CP054705.1"/>
</dbReference>
<dbReference type="Proteomes" id="UP000595823">
    <property type="component" value="Chromosome"/>
</dbReference>
<dbReference type="EMBL" id="CP054705">
    <property type="protein sequence ID" value="QQK75611.1"/>
    <property type="molecule type" value="Genomic_DNA"/>
</dbReference>
<evidence type="ECO:0000313" key="1">
    <source>
        <dbReference type="EMBL" id="QQK75611.1"/>
    </source>
</evidence>
<keyword evidence="2" id="KW-1185">Reference proteome</keyword>
<organism evidence="1 2">
    <name type="scientific">Salicibibacter cibarius</name>
    <dbReference type="NCBI Taxonomy" id="2743000"/>
    <lineage>
        <taxon>Bacteria</taxon>
        <taxon>Bacillati</taxon>
        <taxon>Bacillota</taxon>
        <taxon>Bacilli</taxon>
        <taxon>Bacillales</taxon>
        <taxon>Bacillaceae</taxon>
        <taxon>Salicibibacter</taxon>
    </lineage>
</organism>